<evidence type="ECO:0000259" key="1">
    <source>
        <dbReference type="Pfam" id="PF25109"/>
    </source>
</evidence>
<name>A0A841BUZ8_9ACTN</name>
<accession>A0A841BUZ8</accession>
<sequence length="292" mass="31695">MSTLTITRGLPGSGKTTWAKAQPGAVRVNRDELRLMLHGGRVGTGTAEVQVTRASRAAIEALLRAGTDVICDDTNLRARVVRELAELAASAGAGVVVEDFTGVPVEVCVERDAGRPEPVGEAVIRGMHQRYLAGKRGPLTLMEPQAVAVYTPDPTKPSAIMVDLDGTVAIIGDRSPYDAHRAHVDLPNTPVITAVRAMHAAGHVVIYCSGRTDDSRAVTEKWLAEHVGVPYEALHMRATGDTRKDSIVKTEFFNERIRDHYQVVAVFDDRNQVVRAWRDLGLTVFQVAEGNF</sequence>
<dbReference type="Gene3D" id="3.40.50.1000">
    <property type="entry name" value="HAD superfamily/HAD-like"/>
    <property type="match status" value="1"/>
</dbReference>
<reference evidence="2 3" key="1">
    <citation type="submission" date="2020-08" db="EMBL/GenBank/DDBJ databases">
        <title>Sequencing the genomes of 1000 actinobacteria strains.</title>
        <authorList>
            <person name="Klenk H.-P."/>
        </authorList>
    </citation>
    <scope>NUCLEOTIDE SEQUENCE [LARGE SCALE GENOMIC DNA]</scope>
    <source>
        <strain evidence="2 3">DSM 45362</strain>
    </source>
</reference>
<proteinExistence type="predicted"/>
<evidence type="ECO:0000313" key="3">
    <source>
        <dbReference type="Proteomes" id="UP000587527"/>
    </source>
</evidence>
<comment type="caution">
    <text evidence="2">The sequence shown here is derived from an EMBL/GenBank/DDBJ whole genome shotgun (WGS) entry which is preliminary data.</text>
</comment>
<keyword evidence="2" id="KW-0808">Transferase</keyword>
<dbReference type="GO" id="GO:0016301">
    <property type="term" value="F:kinase activity"/>
    <property type="evidence" value="ECO:0007669"/>
    <property type="project" value="UniProtKB-KW"/>
</dbReference>
<dbReference type="InterPro" id="IPR036412">
    <property type="entry name" value="HAD-like_sf"/>
</dbReference>
<dbReference type="Gene3D" id="3.40.50.300">
    <property type="entry name" value="P-loop containing nucleotide triphosphate hydrolases"/>
    <property type="match status" value="1"/>
</dbReference>
<keyword evidence="2" id="KW-0418">Kinase</keyword>
<gene>
    <name evidence="2" type="ORF">F4553_005458</name>
</gene>
<dbReference type="InterPro" id="IPR023214">
    <property type="entry name" value="HAD_sf"/>
</dbReference>
<dbReference type="Pfam" id="PF25109">
    <property type="entry name" value="HAD_PNKP"/>
    <property type="match status" value="1"/>
</dbReference>
<dbReference type="RefSeq" id="WP_184841325.1">
    <property type="nucleotide sequence ID" value="NZ_JACHMN010000003.1"/>
</dbReference>
<evidence type="ECO:0000313" key="2">
    <source>
        <dbReference type="EMBL" id="MBB5872024.1"/>
    </source>
</evidence>
<keyword evidence="3" id="KW-1185">Reference proteome</keyword>
<organism evidence="2 3">
    <name type="scientific">Allocatelliglobosispora scoriae</name>
    <dbReference type="NCBI Taxonomy" id="643052"/>
    <lineage>
        <taxon>Bacteria</taxon>
        <taxon>Bacillati</taxon>
        <taxon>Actinomycetota</taxon>
        <taxon>Actinomycetes</taxon>
        <taxon>Micromonosporales</taxon>
        <taxon>Micromonosporaceae</taxon>
        <taxon>Allocatelliglobosispora</taxon>
    </lineage>
</organism>
<dbReference type="SUPFAM" id="SSF56784">
    <property type="entry name" value="HAD-like"/>
    <property type="match status" value="1"/>
</dbReference>
<protein>
    <submittedName>
        <fullName evidence="2">Putative kinase</fullName>
    </submittedName>
</protein>
<dbReference type="Proteomes" id="UP000587527">
    <property type="component" value="Unassembled WGS sequence"/>
</dbReference>
<feature type="domain" description="Polynucleotide kinase PNKP phosphatase" evidence="1">
    <location>
        <begin position="157"/>
        <end position="292"/>
    </location>
</feature>
<dbReference type="InterPro" id="IPR027417">
    <property type="entry name" value="P-loop_NTPase"/>
</dbReference>
<dbReference type="EMBL" id="JACHMN010000003">
    <property type="protein sequence ID" value="MBB5872024.1"/>
    <property type="molecule type" value="Genomic_DNA"/>
</dbReference>
<dbReference type="Pfam" id="PF13671">
    <property type="entry name" value="AAA_33"/>
    <property type="match status" value="1"/>
</dbReference>
<dbReference type="AlphaFoldDB" id="A0A841BUZ8"/>
<dbReference type="InterPro" id="IPR056782">
    <property type="entry name" value="HAD_PNKP"/>
</dbReference>
<dbReference type="SUPFAM" id="SSF52540">
    <property type="entry name" value="P-loop containing nucleoside triphosphate hydrolases"/>
    <property type="match status" value="1"/>
</dbReference>